<feature type="region of interest" description="Disordered" evidence="1">
    <location>
        <begin position="101"/>
        <end position="126"/>
    </location>
</feature>
<dbReference type="EMBL" id="BSXT01002177">
    <property type="protein sequence ID" value="GMF47639.1"/>
    <property type="molecule type" value="Genomic_DNA"/>
</dbReference>
<dbReference type="Proteomes" id="UP001165121">
    <property type="component" value="Unassembled WGS sequence"/>
</dbReference>
<dbReference type="AlphaFoldDB" id="A0A9W6XXK6"/>
<evidence type="ECO:0000256" key="1">
    <source>
        <dbReference type="SAM" id="MobiDB-lite"/>
    </source>
</evidence>
<gene>
    <name evidence="2" type="ORF">Pfra01_001808700</name>
</gene>
<comment type="caution">
    <text evidence="2">The sequence shown here is derived from an EMBL/GenBank/DDBJ whole genome shotgun (WGS) entry which is preliminary data.</text>
</comment>
<accession>A0A9W6XXK6</accession>
<protein>
    <submittedName>
        <fullName evidence="2">Unnamed protein product</fullName>
    </submittedName>
</protein>
<feature type="compositionally biased region" description="Basic and acidic residues" evidence="1">
    <location>
        <begin position="102"/>
        <end position="111"/>
    </location>
</feature>
<proteinExistence type="predicted"/>
<organism evidence="2 3">
    <name type="scientific">Phytophthora fragariaefolia</name>
    <dbReference type="NCBI Taxonomy" id="1490495"/>
    <lineage>
        <taxon>Eukaryota</taxon>
        <taxon>Sar</taxon>
        <taxon>Stramenopiles</taxon>
        <taxon>Oomycota</taxon>
        <taxon>Peronosporomycetes</taxon>
        <taxon>Peronosporales</taxon>
        <taxon>Peronosporaceae</taxon>
        <taxon>Phytophthora</taxon>
    </lineage>
</organism>
<reference evidence="2" key="1">
    <citation type="submission" date="2023-04" db="EMBL/GenBank/DDBJ databases">
        <title>Phytophthora fragariaefolia NBRC 109709.</title>
        <authorList>
            <person name="Ichikawa N."/>
            <person name="Sato H."/>
            <person name="Tonouchi N."/>
        </authorList>
    </citation>
    <scope>NUCLEOTIDE SEQUENCE</scope>
    <source>
        <strain evidence="2">NBRC 109709</strain>
    </source>
</reference>
<name>A0A9W6XXK6_9STRA</name>
<evidence type="ECO:0000313" key="2">
    <source>
        <dbReference type="EMBL" id="GMF47639.1"/>
    </source>
</evidence>
<sequence length="126" mass="14039">MEERLADNGGGDSVVIDEQLVSEEDEAEFDASVSTSAEAPVTIKLSGRAVPDRAVVAQVRLAMKTKERGGAKKQRVKRAVQRRTTSQIGVDEIELAVGQMDSECRERRQQQADEAQNELEERRKRQ</sequence>
<keyword evidence="3" id="KW-1185">Reference proteome</keyword>
<evidence type="ECO:0000313" key="3">
    <source>
        <dbReference type="Proteomes" id="UP001165121"/>
    </source>
</evidence>